<evidence type="ECO:0000256" key="3">
    <source>
        <dbReference type="RuleBase" id="RU000682"/>
    </source>
</evidence>
<dbReference type="GO" id="GO:0000981">
    <property type="term" value="F:DNA-binding transcription factor activity, RNA polymerase II-specific"/>
    <property type="evidence" value="ECO:0007669"/>
    <property type="project" value="TreeGrafter"/>
</dbReference>
<evidence type="ECO:0000313" key="6">
    <source>
        <dbReference type="Proteomes" id="UP000015104"/>
    </source>
</evidence>
<dbReference type="GO" id="GO:0000977">
    <property type="term" value="F:RNA polymerase II transcription regulatory region sequence-specific DNA binding"/>
    <property type="evidence" value="ECO:0007669"/>
    <property type="project" value="TreeGrafter"/>
</dbReference>
<keyword evidence="2 3" id="KW-0238">DNA-binding</keyword>
<keyword evidence="2 3" id="KW-0371">Homeobox</keyword>
<dbReference type="EMBL" id="CAEY01000797">
    <property type="status" value="NOT_ANNOTATED_CDS"/>
    <property type="molecule type" value="Genomic_DNA"/>
</dbReference>
<protein>
    <recommendedName>
        <fullName evidence="4">Homeobox domain-containing protein</fullName>
    </recommendedName>
</protein>
<dbReference type="SUPFAM" id="SSF46689">
    <property type="entry name" value="Homeodomain-like"/>
    <property type="match status" value="1"/>
</dbReference>
<dbReference type="AlphaFoldDB" id="T1JVW3"/>
<proteinExistence type="predicted"/>
<reference evidence="5" key="2">
    <citation type="submission" date="2015-06" db="UniProtKB">
        <authorList>
            <consortium name="EnsemblMetazoa"/>
        </authorList>
    </citation>
    <scope>IDENTIFICATION</scope>
</reference>
<name>T1JVW3_TETUR</name>
<dbReference type="HOGENOM" id="CLU_1909315_0_0_1"/>
<dbReference type="eggNOG" id="KOG0484">
    <property type="taxonomic scope" value="Eukaryota"/>
</dbReference>
<feature type="domain" description="Homeobox" evidence="4">
    <location>
        <begin position="72"/>
        <end position="120"/>
    </location>
</feature>
<dbReference type="Proteomes" id="UP000015104">
    <property type="component" value="Unassembled WGS sequence"/>
</dbReference>
<dbReference type="STRING" id="32264.T1JVW3"/>
<dbReference type="FunFam" id="1.10.10.60:FF:000710">
    <property type="entry name" value="Paired box 7a"/>
    <property type="match status" value="1"/>
</dbReference>
<dbReference type="GO" id="GO:0005634">
    <property type="term" value="C:nucleus"/>
    <property type="evidence" value="ECO:0007669"/>
    <property type="project" value="UniProtKB-SubCell"/>
</dbReference>
<organism evidence="5 6">
    <name type="scientific">Tetranychus urticae</name>
    <name type="common">Two-spotted spider mite</name>
    <dbReference type="NCBI Taxonomy" id="32264"/>
    <lineage>
        <taxon>Eukaryota</taxon>
        <taxon>Metazoa</taxon>
        <taxon>Ecdysozoa</taxon>
        <taxon>Arthropoda</taxon>
        <taxon>Chelicerata</taxon>
        <taxon>Arachnida</taxon>
        <taxon>Acari</taxon>
        <taxon>Acariformes</taxon>
        <taxon>Trombidiformes</taxon>
        <taxon>Prostigmata</taxon>
        <taxon>Eleutherengona</taxon>
        <taxon>Raphignathae</taxon>
        <taxon>Tetranychoidea</taxon>
        <taxon>Tetranychidae</taxon>
        <taxon>Tetranychus</taxon>
    </lineage>
</organism>
<dbReference type="CDD" id="cd00086">
    <property type="entry name" value="homeodomain"/>
    <property type="match status" value="1"/>
</dbReference>
<dbReference type="InterPro" id="IPR050649">
    <property type="entry name" value="Paired_Homeobox_TFs"/>
</dbReference>
<dbReference type="SMART" id="SM00389">
    <property type="entry name" value="HOX"/>
    <property type="match status" value="1"/>
</dbReference>
<dbReference type="Gene3D" id="1.10.10.60">
    <property type="entry name" value="Homeodomain-like"/>
    <property type="match status" value="1"/>
</dbReference>
<reference evidence="6" key="1">
    <citation type="submission" date="2011-08" db="EMBL/GenBank/DDBJ databases">
        <authorList>
            <person name="Rombauts S."/>
        </authorList>
    </citation>
    <scope>NUCLEOTIDE SEQUENCE</scope>
    <source>
        <strain evidence="6">London</strain>
    </source>
</reference>
<dbReference type="PROSITE" id="PS50071">
    <property type="entry name" value="HOMEOBOX_2"/>
    <property type="match status" value="1"/>
</dbReference>
<evidence type="ECO:0000256" key="1">
    <source>
        <dbReference type="ARBA" id="ARBA00004123"/>
    </source>
</evidence>
<dbReference type="PANTHER" id="PTHR24329:SF543">
    <property type="entry name" value="FI01017P-RELATED"/>
    <property type="match status" value="1"/>
</dbReference>
<keyword evidence="6" id="KW-1185">Reference proteome</keyword>
<keyword evidence="2 3" id="KW-0539">Nucleus</keyword>
<comment type="subcellular location">
    <subcellularLocation>
        <location evidence="1 2 3">Nucleus</location>
    </subcellularLocation>
</comment>
<sequence>MDQLLLCFILSKKNCHYSLGDTNSHYVHHPFDTSSTKSTFDLLSAHTNPSSIKGLPYKMYSPSHEAVLTEKRKQRRIRTTFSSSQLKELERAFHETHYPDIYTREDIARKTDLTEARVQVRKLTFNNLNLITN</sequence>
<feature type="DNA-binding region" description="Homeobox" evidence="2">
    <location>
        <begin position="74"/>
        <end position="121"/>
    </location>
</feature>
<dbReference type="InterPro" id="IPR001356">
    <property type="entry name" value="HD"/>
</dbReference>
<dbReference type="EnsemblMetazoa" id="tetur02g06020.1">
    <property type="protein sequence ID" value="tetur02g06020.1"/>
    <property type="gene ID" value="tetur02g06020"/>
</dbReference>
<evidence type="ECO:0000259" key="4">
    <source>
        <dbReference type="PROSITE" id="PS50071"/>
    </source>
</evidence>
<evidence type="ECO:0000256" key="2">
    <source>
        <dbReference type="PROSITE-ProRule" id="PRU00108"/>
    </source>
</evidence>
<evidence type="ECO:0000313" key="5">
    <source>
        <dbReference type="EnsemblMetazoa" id="tetur02g06020.1"/>
    </source>
</evidence>
<dbReference type="PANTHER" id="PTHR24329">
    <property type="entry name" value="HOMEOBOX PROTEIN ARISTALESS"/>
    <property type="match status" value="1"/>
</dbReference>
<dbReference type="Pfam" id="PF00046">
    <property type="entry name" value="Homeodomain"/>
    <property type="match status" value="1"/>
</dbReference>
<accession>T1JVW3</accession>
<dbReference type="InterPro" id="IPR009057">
    <property type="entry name" value="Homeodomain-like_sf"/>
</dbReference>